<evidence type="ECO:0000256" key="2">
    <source>
        <dbReference type="SAM" id="MobiDB-lite"/>
    </source>
</evidence>
<dbReference type="OrthoDB" id="248156at2759"/>
<dbReference type="AlphaFoldDB" id="A0A3R7PFT9"/>
<dbReference type="GeneID" id="40317911"/>
<feature type="region of interest" description="Disordered" evidence="2">
    <location>
        <begin position="351"/>
        <end position="414"/>
    </location>
</feature>
<dbReference type="Proteomes" id="UP000284403">
    <property type="component" value="Unassembled WGS sequence"/>
</dbReference>
<feature type="region of interest" description="Disordered" evidence="2">
    <location>
        <begin position="58"/>
        <end position="78"/>
    </location>
</feature>
<name>A0A3R7PFT9_9TRYP</name>
<keyword evidence="4" id="KW-1185">Reference proteome</keyword>
<feature type="compositionally biased region" description="Basic and acidic residues" evidence="2">
    <location>
        <begin position="190"/>
        <end position="219"/>
    </location>
</feature>
<keyword evidence="1" id="KW-0175">Coiled coil</keyword>
<evidence type="ECO:0000313" key="4">
    <source>
        <dbReference type="Proteomes" id="UP000284403"/>
    </source>
</evidence>
<accession>A0A3R7PFT9</accession>
<feature type="coiled-coil region" evidence="1">
    <location>
        <begin position="271"/>
        <end position="312"/>
    </location>
</feature>
<evidence type="ECO:0000256" key="1">
    <source>
        <dbReference type="SAM" id="Coils"/>
    </source>
</evidence>
<gene>
    <name evidence="3" type="ORF">Tco025E_04300</name>
</gene>
<feature type="region of interest" description="Disordered" evidence="2">
    <location>
        <begin position="103"/>
        <end position="263"/>
    </location>
</feature>
<feature type="compositionally biased region" description="Basic and acidic residues" evidence="2">
    <location>
        <begin position="122"/>
        <end position="138"/>
    </location>
</feature>
<dbReference type="EMBL" id="MKKU01000213">
    <property type="protein sequence ID" value="RNF19167.1"/>
    <property type="molecule type" value="Genomic_DNA"/>
</dbReference>
<reference evidence="3 4" key="1">
    <citation type="journal article" date="2018" name="BMC Genomics">
        <title>Genomic comparison of Trypanosoma conorhini and Trypanosoma rangeli to Trypanosoma cruzi strains of high and low virulence.</title>
        <authorList>
            <person name="Bradwell K.R."/>
            <person name="Koparde V.N."/>
            <person name="Matveyev A.V."/>
            <person name="Serrano M.G."/>
            <person name="Alves J.M."/>
            <person name="Parikh H."/>
            <person name="Huang B."/>
            <person name="Lee V."/>
            <person name="Espinosa-Alvarez O."/>
            <person name="Ortiz P.A."/>
            <person name="Costa-Martins A.G."/>
            <person name="Teixeira M.M."/>
            <person name="Buck G.A."/>
        </authorList>
    </citation>
    <scope>NUCLEOTIDE SEQUENCE [LARGE SCALE GENOMIC DNA]</scope>
    <source>
        <strain evidence="3 4">025E</strain>
    </source>
</reference>
<dbReference type="RefSeq" id="XP_029228735.1">
    <property type="nucleotide sequence ID" value="XM_029371212.1"/>
</dbReference>
<proteinExistence type="predicted"/>
<evidence type="ECO:0000313" key="3">
    <source>
        <dbReference type="EMBL" id="RNF19167.1"/>
    </source>
</evidence>
<protein>
    <submittedName>
        <fullName evidence="3">Uncharacterized protein</fullName>
    </submittedName>
</protein>
<comment type="caution">
    <text evidence="3">The sequence shown here is derived from an EMBL/GenBank/DDBJ whole genome shotgun (WGS) entry which is preliminary data.</text>
</comment>
<organism evidence="3 4">
    <name type="scientific">Trypanosoma conorhini</name>
    <dbReference type="NCBI Taxonomy" id="83891"/>
    <lineage>
        <taxon>Eukaryota</taxon>
        <taxon>Discoba</taxon>
        <taxon>Euglenozoa</taxon>
        <taxon>Kinetoplastea</taxon>
        <taxon>Metakinetoplastina</taxon>
        <taxon>Trypanosomatida</taxon>
        <taxon>Trypanosomatidae</taxon>
        <taxon>Trypanosoma</taxon>
    </lineage>
</organism>
<sequence>MLAQGVAPRVAQPPVVRVPTLEPSTASSPFTGACLRRSRLHERQMQGSTLSDYYRSRQAGMEQQRHRHADPLGELESPARSVQIEELLRGIRETSTAAAAAVEELAGNSPPPRQTRPSLQRRTCETEQRRSASPDRAHTARSSPMRRTPRGESPARPAWNQNRPTPRVKPTVSAPRTEPRRLTRGASVENRSRPWMEGMKRTHTSKERLTAAKETEHPKGAAATQPRSSRQLPRSARAAAPMGEVVSPRTVSGGARGASPRKEEAALQPRLGLLENTLQDVQQRAVRAEARCEELEVALQALQLEHSETLSRLEERNVRLSAQVQYLLQWVEHFEAAPVAREVFTQEVGAGEATDGGSVKAPVPSLSSSKDDGGSPEMHTSVRSVDSTGLERALKATPVRIPPAPPMTLQLQHR</sequence>